<dbReference type="GO" id="GO:0015936">
    <property type="term" value="P:coenzyme A metabolic process"/>
    <property type="evidence" value="ECO:0007669"/>
    <property type="project" value="InterPro"/>
</dbReference>
<dbReference type="InterPro" id="IPR009023">
    <property type="entry name" value="HMG_CoA_Rdtase_NAD(P)-bd_sf"/>
</dbReference>
<proteinExistence type="inferred from homology"/>
<dbReference type="Gene3D" id="3.90.770.10">
    <property type="entry name" value="3-hydroxy-3-methylglutaryl-coenzyme A Reductase, Chain A, domain 2"/>
    <property type="match status" value="1"/>
</dbReference>
<dbReference type="InterPro" id="IPR023076">
    <property type="entry name" value="HMG_CoA_Rdtase_CS"/>
</dbReference>
<keyword evidence="3" id="KW-0521">NADP</keyword>
<dbReference type="PANTHER" id="PTHR10572">
    <property type="entry name" value="3-HYDROXY-3-METHYLGLUTARYL-COENZYME A REDUCTASE"/>
    <property type="match status" value="1"/>
</dbReference>
<dbReference type="SUPFAM" id="SSF56542">
    <property type="entry name" value="Substrate-binding domain of HMG-CoA reductase"/>
    <property type="match status" value="1"/>
</dbReference>
<keyword evidence="7" id="KW-1185">Reference proteome</keyword>
<dbReference type="CDD" id="cd00643">
    <property type="entry name" value="HMG-CoA_reductase_classI"/>
    <property type="match status" value="1"/>
</dbReference>
<dbReference type="InterPro" id="IPR009029">
    <property type="entry name" value="HMG_CoA_Rdtase_sub-bd_dom_sf"/>
</dbReference>
<evidence type="ECO:0000313" key="6">
    <source>
        <dbReference type="EMBL" id="QKD82627.1"/>
    </source>
</evidence>
<evidence type="ECO:0000313" key="7">
    <source>
        <dbReference type="Proteomes" id="UP000505210"/>
    </source>
</evidence>
<dbReference type="KEGG" id="theu:HPC62_10920"/>
<dbReference type="PROSITE" id="PS00318">
    <property type="entry name" value="HMG_COA_REDUCTASE_2"/>
    <property type="match status" value="1"/>
</dbReference>
<dbReference type="Proteomes" id="UP000505210">
    <property type="component" value="Chromosome"/>
</dbReference>
<comment type="similarity">
    <text evidence="1">Belongs to the HMG-CoA reductase family.</text>
</comment>
<feature type="region of interest" description="Disordered" evidence="5">
    <location>
        <begin position="25"/>
        <end position="45"/>
    </location>
</feature>
<dbReference type="InterPro" id="IPR023074">
    <property type="entry name" value="HMG_CoA_Rdtase_cat_sf"/>
</dbReference>
<dbReference type="EMBL" id="CP053661">
    <property type="protein sequence ID" value="QKD82627.1"/>
    <property type="molecule type" value="Genomic_DNA"/>
</dbReference>
<dbReference type="InterPro" id="IPR002202">
    <property type="entry name" value="HMG_CoA_Rdtase"/>
</dbReference>
<dbReference type="InterPro" id="IPR004554">
    <property type="entry name" value="HMG_CoA_Rdtase_eu_arc"/>
</dbReference>
<dbReference type="Gene3D" id="3.30.70.420">
    <property type="entry name" value="Hydroxymethylglutaryl-CoA reductase, class I/II, NAD/NADP-binding domain"/>
    <property type="match status" value="1"/>
</dbReference>
<dbReference type="EC" id="1.1.1.34" evidence="2"/>
<keyword evidence="4" id="KW-0560">Oxidoreductase</keyword>
<dbReference type="PRINTS" id="PR00071">
    <property type="entry name" value="HMGCOARDTASE"/>
</dbReference>
<dbReference type="RefSeq" id="WP_172355589.1">
    <property type="nucleotide sequence ID" value="NZ_CP053661.1"/>
</dbReference>
<evidence type="ECO:0000256" key="4">
    <source>
        <dbReference type="ARBA" id="ARBA00023002"/>
    </source>
</evidence>
<reference evidence="6 7" key="1">
    <citation type="submission" date="2020-05" db="EMBL/GenBank/DDBJ databases">
        <title>Complete genome sequence of of a novel Thermoleptolyngbya strain isolated from hot springs of Ganzi, Sichuan China.</title>
        <authorList>
            <person name="Tang J."/>
            <person name="Daroch M."/>
            <person name="Li L."/>
            <person name="Waleron K."/>
            <person name="Waleron M."/>
            <person name="Waleron M."/>
        </authorList>
    </citation>
    <scope>NUCLEOTIDE SEQUENCE [LARGE SCALE GENOMIC DNA]</scope>
    <source>
        <strain evidence="6 7">PKUAC-SCTA183</strain>
    </source>
</reference>
<dbReference type="PROSITE" id="PS50065">
    <property type="entry name" value="HMG_COA_REDUCTASE_4"/>
    <property type="match status" value="1"/>
</dbReference>
<evidence type="ECO:0000256" key="1">
    <source>
        <dbReference type="ARBA" id="ARBA00007661"/>
    </source>
</evidence>
<sequence length="430" mass="45196">MSTYAQHAGQHLAQLLQSRTVPQLEQALQPKPQEPPPQFPGGSRITPAAVDRRWKALGAAENLQAALLDPQTAEQMQAYRNNIENFIGTVKVPVGIAGPLRVNGLFAQGDYYVPLATTEAALVASYSRGAHLLTAAGGCTTLLLNEGLGRAPGFAFANLVDAGKFVMWAIAQQDTFRQVAEATTRHGKLIDLRVTVEGNHVYLDFQFTTGDASGQNMVTIATQAICDYIQQHAPIQPQYAFVEANLSGDKKASAQSFLSVRGKKVTAEATLPADLVAKCLHATPAQMVDYWRMSALAGTLTGTIGVQGHYANGLAALYLACGQDVACVAESAVGVTRFEVTPDGSLYAAVTLPNLVVGTVGGGTGLPSQQACLTLLGLAGSGHARAFAEVCAGLLLAGELSIIGALTSGEFTRAHERRARRKGSGEGERA</sequence>
<dbReference type="GO" id="GO:0004420">
    <property type="term" value="F:hydroxymethylglutaryl-CoA reductase (NADPH) activity"/>
    <property type="evidence" value="ECO:0007669"/>
    <property type="project" value="UniProtKB-EC"/>
</dbReference>
<accession>A0A6M8BCM2</accession>
<dbReference type="GO" id="GO:0008299">
    <property type="term" value="P:isoprenoid biosynthetic process"/>
    <property type="evidence" value="ECO:0007669"/>
    <property type="project" value="InterPro"/>
</dbReference>
<dbReference type="SUPFAM" id="SSF55035">
    <property type="entry name" value="NAD-binding domain of HMG-CoA reductase"/>
    <property type="match status" value="1"/>
</dbReference>
<evidence type="ECO:0000256" key="5">
    <source>
        <dbReference type="SAM" id="MobiDB-lite"/>
    </source>
</evidence>
<dbReference type="AlphaFoldDB" id="A0A6M8BCM2"/>
<organism evidence="6 7">
    <name type="scientific">Thermoleptolyngbya sichuanensis A183</name>
    <dbReference type="NCBI Taxonomy" id="2737172"/>
    <lineage>
        <taxon>Bacteria</taxon>
        <taxon>Bacillati</taxon>
        <taxon>Cyanobacteriota</taxon>
        <taxon>Cyanophyceae</taxon>
        <taxon>Oculatellales</taxon>
        <taxon>Oculatellaceae</taxon>
        <taxon>Thermoleptolyngbya</taxon>
        <taxon>Thermoleptolyngbya sichuanensis</taxon>
    </lineage>
</organism>
<evidence type="ECO:0000256" key="3">
    <source>
        <dbReference type="ARBA" id="ARBA00022857"/>
    </source>
</evidence>
<protein>
    <recommendedName>
        <fullName evidence="2">hydroxymethylglutaryl-CoA reductase (NADPH)</fullName>
        <ecNumber evidence="2">1.1.1.34</ecNumber>
    </recommendedName>
</protein>
<dbReference type="PANTHER" id="PTHR10572:SF24">
    <property type="entry name" value="3-HYDROXY-3-METHYLGLUTARYL-COENZYME A REDUCTASE"/>
    <property type="match status" value="1"/>
</dbReference>
<name>A0A6M8BCM2_9CYAN</name>
<evidence type="ECO:0000256" key="2">
    <source>
        <dbReference type="ARBA" id="ARBA00012999"/>
    </source>
</evidence>
<dbReference type="Pfam" id="PF00368">
    <property type="entry name" value="HMG-CoA_red"/>
    <property type="match status" value="1"/>
</dbReference>
<gene>
    <name evidence="6" type="ORF">HPC62_10920</name>
</gene>